<accession>A0A2W4U9N9</accession>
<dbReference type="AlphaFoldDB" id="A0A2W4U9N9"/>
<evidence type="ECO:0000313" key="8">
    <source>
        <dbReference type="Proteomes" id="UP000249354"/>
    </source>
</evidence>
<dbReference type="EMBL" id="QBMC01000068">
    <property type="protein sequence ID" value="PZO17342.1"/>
    <property type="molecule type" value="Genomic_DNA"/>
</dbReference>
<keyword evidence="5 6" id="KW-0472">Membrane</keyword>
<reference evidence="8" key="1">
    <citation type="submission" date="2018-04" db="EMBL/GenBank/DDBJ databases">
        <authorList>
            <person name="Cornet L."/>
        </authorList>
    </citation>
    <scope>NUCLEOTIDE SEQUENCE [LARGE SCALE GENOMIC DNA]</scope>
</reference>
<proteinExistence type="predicted"/>
<keyword evidence="2" id="KW-1003">Cell membrane</keyword>
<dbReference type="PANTHER" id="PTHR32196:SF69">
    <property type="entry name" value="BRANCHED-CHAIN AMINO ACID TRANSPORT SYSTEM, PERMEASE PROTEIN"/>
    <property type="match status" value="1"/>
</dbReference>
<feature type="transmembrane region" description="Helical" evidence="6">
    <location>
        <begin position="240"/>
        <end position="263"/>
    </location>
</feature>
<evidence type="ECO:0000256" key="1">
    <source>
        <dbReference type="ARBA" id="ARBA00004651"/>
    </source>
</evidence>
<feature type="transmembrane region" description="Helical" evidence="6">
    <location>
        <begin position="212"/>
        <end position="233"/>
    </location>
</feature>
<dbReference type="InterPro" id="IPR001851">
    <property type="entry name" value="ABC_transp_permease"/>
</dbReference>
<organism evidence="7 8">
    <name type="scientific">Leptolyngbya foveolarum</name>
    <dbReference type="NCBI Taxonomy" id="47253"/>
    <lineage>
        <taxon>Bacteria</taxon>
        <taxon>Bacillati</taxon>
        <taxon>Cyanobacteriota</taxon>
        <taxon>Cyanophyceae</taxon>
        <taxon>Leptolyngbyales</taxon>
        <taxon>Leptolyngbyaceae</taxon>
        <taxon>Leptolyngbya group</taxon>
        <taxon>Leptolyngbya</taxon>
    </lineage>
</organism>
<feature type="transmembrane region" description="Helical" evidence="6">
    <location>
        <begin position="184"/>
        <end position="206"/>
    </location>
</feature>
<sequence>MVSSIAFWGAIETGLIYGFLSLGVYLSFRVLDFPDLTVDGSFPLGAAVAGTLIVAGVNPFLATGCAIAAGLLAGLCTAFLSVRLGILNLLASILTMTALYSINLRIMGRPNLPLLGQPTVVDPFKDWLSVVPSVIVVPLILLIALVMVKLLLDFFLTSQLGLAMRATGMNPGMAQAQGIRTDRLILLGIAMSNGLAALSGALFAQINGFADVSLGVGTVVIGLATVIVGEALLPSGTVSLATLAVSAGAILYWLASTLALNVGGNFGFEASDLKLVTATIVVIALVLPNVRSLNYLKKRRSL</sequence>
<protein>
    <submittedName>
        <fullName evidence="7">ABC transporter permease</fullName>
    </submittedName>
</protein>
<gene>
    <name evidence="7" type="ORF">DCF25_11140</name>
</gene>
<dbReference type="GO" id="GO:0022857">
    <property type="term" value="F:transmembrane transporter activity"/>
    <property type="evidence" value="ECO:0007669"/>
    <property type="project" value="InterPro"/>
</dbReference>
<feature type="transmembrane region" description="Helical" evidence="6">
    <location>
        <begin position="275"/>
        <end position="296"/>
    </location>
</feature>
<evidence type="ECO:0000313" key="7">
    <source>
        <dbReference type="EMBL" id="PZO17342.1"/>
    </source>
</evidence>
<dbReference type="GO" id="GO:0005886">
    <property type="term" value="C:plasma membrane"/>
    <property type="evidence" value="ECO:0007669"/>
    <property type="project" value="UniProtKB-SubCell"/>
</dbReference>
<name>A0A2W4U9N9_9CYAN</name>
<evidence type="ECO:0000256" key="4">
    <source>
        <dbReference type="ARBA" id="ARBA00022989"/>
    </source>
</evidence>
<dbReference type="PANTHER" id="PTHR32196">
    <property type="entry name" value="ABC TRANSPORTER PERMEASE PROTEIN YPHD-RELATED-RELATED"/>
    <property type="match status" value="1"/>
</dbReference>
<comment type="subcellular location">
    <subcellularLocation>
        <location evidence="1">Cell membrane</location>
        <topology evidence="1">Multi-pass membrane protein</topology>
    </subcellularLocation>
</comment>
<evidence type="ECO:0000256" key="6">
    <source>
        <dbReference type="SAM" id="Phobius"/>
    </source>
</evidence>
<evidence type="ECO:0000256" key="2">
    <source>
        <dbReference type="ARBA" id="ARBA00022475"/>
    </source>
</evidence>
<reference evidence="7 8" key="2">
    <citation type="submission" date="2018-06" db="EMBL/GenBank/DDBJ databases">
        <title>Metagenomic assembly of (sub)arctic Cyanobacteria and their associated microbiome from non-axenic cultures.</title>
        <authorList>
            <person name="Baurain D."/>
        </authorList>
    </citation>
    <scope>NUCLEOTIDE SEQUENCE [LARGE SCALE GENOMIC DNA]</scope>
    <source>
        <strain evidence="7">ULC129bin1</strain>
    </source>
</reference>
<dbReference type="CDD" id="cd06574">
    <property type="entry name" value="TM_PBP1_branched-chain-AA_like"/>
    <property type="match status" value="1"/>
</dbReference>
<comment type="caution">
    <text evidence="7">The sequence shown here is derived from an EMBL/GenBank/DDBJ whole genome shotgun (WGS) entry which is preliminary data.</text>
</comment>
<feature type="transmembrane region" description="Helical" evidence="6">
    <location>
        <begin position="86"/>
        <end position="107"/>
    </location>
</feature>
<keyword evidence="3 6" id="KW-0812">Transmembrane</keyword>
<evidence type="ECO:0000256" key="5">
    <source>
        <dbReference type="ARBA" id="ARBA00023136"/>
    </source>
</evidence>
<feature type="transmembrane region" description="Helical" evidence="6">
    <location>
        <begin position="48"/>
        <end position="74"/>
    </location>
</feature>
<evidence type="ECO:0000256" key="3">
    <source>
        <dbReference type="ARBA" id="ARBA00022692"/>
    </source>
</evidence>
<keyword evidence="4 6" id="KW-1133">Transmembrane helix</keyword>
<dbReference type="Pfam" id="PF02653">
    <property type="entry name" value="BPD_transp_2"/>
    <property type="match status" value="1"/>
</dbReference>
<dbReference type="Proteomes" id="UP000249354">
    <property type="component" value="Unassembled WGS sequence"/>
</dbReference>
<feature type="transmembrane region" description="Helical" evidence="6">
    <location>
        <begin position="127"/>
        <end position="152"/>
    </location>
</feature>
<feature type="transmembrane region" description="Helical" evidence="6">
    <location>
        <begin position="7"/>
        <end position="28"/>
    </location>
</feature>